<comment type="function">
    <text evidence="1 6">Catalyzes the reversible cyclization of carbamoyl aspartate to dihydroorotate.</text>
</comment>
<dbReference type="EMBL" id="AGEL01000006">
    <property type="protein sequence ID" value="EHO17479.1"/>
    <property type="molecule type" value="Genomic_DNA"/>
</dbReference>
<comment type="similarity">
    <text evidence="2 6">Belongs to the metallo-dependent hydrolases superfamily. DHOase family. Class I DHOase subfamily.</text>
</comment>
<evidence type="ECO:0000313" key="9">
    <source>
        <dbReference type="Proteomes" id="UP000018466"/>
    </source>
</evidence>
<evidence type="ECO:0000256" key="1">
    <source>
        <dbReference type="ARBA" id="ARBA00002368"/>
    </source>
</evidence>
<dbReference type="EC" id="3.5.2.3" evidence="6"/>
<dbReference type="GO" id="GO:0044205">
    <property type="term" value="P:'de novo' UMP biosynthetic process"/>
    <property type="evidence" value="ECO:0007669"/>
    <property type="project" value="UniProtKB-UniRule"/>
</dbReference>
<organism evidence="8 9">
    <name type="scientific">Stomatobaculum longum</name>
    <dbReference type="NCBI Taxonomy" id="796942"/>
    <lineage>
        <taxon>Bacteria</taxon>
        <taxon>Bacillati</taxon>
        <taxon>Bacillota</taxon>
        <taxon>Clostridia</taxon>
        <taxon>Lachnospirales</taxon>
        <taxon>Lachnospiraceae</taxon>
        <taxon>Stomatobaculum</taxon>
    </lineage>
</organism>
<feature type="binding site" evidence="6">
    <location>
        <position position="160"/>
    </location>
    <ligand>
        <name>Zn(2+)</name>
        <dbReference type="ChEBI" id="CHEBI:29105"/>
        <label>2</label>
    </ligand>
</feature>
<dbReference type="GO" id="GO:0005737">
    <property type="term" value="C:cytoplasm"/>
    <property type="evidence" value="ECO:0007669"/>
    <property type="project" value="TreeGrafter"/>
</dbReference>
<sequence>MIMLQGVRLLDPQSRTDDIRDILLAEGKIIRVGEDLWLDASLIARAKGEVLEVFDCAGLCAAPGFVDGHVHFRDPGQTHKEDILSGARAAAAGGFTSVVCMANTTPPIDSEARIVENIRKGRTTGIRVYSASTISQGMQGEALVDMKLMKESGAVAFTDDGRPLNNEALIREAMQKARRLKLPLSFHEEDPRFVKEPGVNSGPAAERLGLTGADRQAEIVMVERDCRLARETGAAIVIQHISAKESVELVRRAKQSGVRVYAEATPHHFSLTDDAVSLYGTNAKMNPPLRGEEDRMAIIQGLADGTIDMIATDHAPHAKVEKDRPFTEAPSGIIGLETAFALGCMNLVEPGYLTLLQLVQRMSTDAAKLYQLDAGMIKEDHPADLTIFDPAQSWAYLVPESKSTNSPWLGKTLRGKVLLTICAGRVVYEDERLFAGRKLPVGSKKKTL</sequence>
<dbReference type="PANTHER" id="PTHR43668:SF2">
    <property type="entry name" value="ALLANTOINASE"/>
    <property type="match status" value="1"/>
</dbReference>
<evidence type="ECO:0000259" key="7">
    <source>
        <dbReference type="Pfam" id="PF01979"/>
    </source>
</evidence>
<feature type="binding site" evidence="6">
    <location>
        <position position="313"/>
    </location>
    <ligand>
        <name>Zn(2+)</name>
        <dbReference type="ChEBI" id="CHEBI:29105"/>
        <label>1</label>
    </ligand>
</feature>
<dbReference type="InterPro" id="IPR004722">
    <property type="entry name" value="DHOase"/>
</dbReference>
<feature type="binding site" evidence="6">
    <location>
        <position position="103"/>
    </location>
    <ligand>
        <name>substrate</name>
    </ligand>
</feature>
<feature type="domain" description="Amidohydrolase-related" evidence="7">
    <location>
        <begin position="62"/>
        <end position="427"/>
    </location>
</feature>
<comment type="caution">
    <text evidence="8">The sequence shown here is derived from an EMBL/GenBank/DDBJ whole genome shotgun (WGS) entry which is preliminary data.</text>
</comment>
<keyword evidence="6" id="KW-0862">Zinc</keyword>
<comment type="catalytic activity">
    <reaction evidence="6">
        <text>(S)-dihydroorotate + H2O = N-carbamoyl-L-aspartate + H(+)</text>
        <dbReference type="Rhea" id="RHEA:24296"/>
        <dbReference type="ChEBI" id="CHEBI:15377"/>
        <dbReference type="ChEBI" id="CHEBI:15378"/>
        <dbReference type="ChEBI" id="CHEBI:30864"/>
        <dbReference type="ChEBI" id="CHEBI:32814"/>
        <dbReference type="EC" id="3.5.2.3"/>
    </reaction>
</comment>
<evidence type="ECO:0000313" key="8">
    <source>
        <dbReference type="EMBL" id="EHO17479.1"/>
    </source>
</evidence>
<feature type="binding site" evidence="6">
    <location>
        <position position="240"/>
    </location>
    <ligand>
        <name>Zn(2+)</name>
        <dbReference type="ChEBI" id="CHEBI:29105"/>
        <label>2</label>
    </ligand>
</feature>
<comment type="caution">
    <text evidence="6">Lacks conserved residue(s) required for the propagation of feature annotation.</text>
</comment>
<keyword evidence="4 6" id="KW-0378">Hydrolase</keyword>
<feature type="binding site" evidence="6">
    <location>
        <position position="160"/>
    </location>
    <ligand>
        <name>Zn(2+)</name>
        <dbReference type="ChEBI" id="CHEBI:29105"/>
        <label>1</label>
    </ligand>
</feature>
<dbReference type="InterPro" id="IPR050138">
    <property type="entry name" value="DHOase/Allantoinase_Hydrolase"/>
</dbReference>
<dbReference type="Pfam" id="PF01979">
    <property type="entry name" value="Amidohydro_1"/>
    <property type="match status" value="1"/>
</dbReference>
<dbReference type="NCBIfam" id="TIGR00857">
    <property type="entry name" value="pyrC_multi"/>
    <property type="match status" value="1"/>
</dbReference>
<dbReference type="Gene3D" id="3.20.20.140">
    <property type="entry name" value="Metal-dependent hydrolases"/>
    <property type="match status" value="1"/>
</dbReference>
<comment type="pathway">
    <text evidence="6">Pyrimidine metabolism; UMP biosynthesis via de novo pathway; (S)-dihydroorotate from bicarbonate: step 3/3.</text>
</comment>
<feature type="binding site" evidence="6">
    <location>
        <position position="317"/>
    </location>
    <ligand>
        <name>substrate</name>
    </ligand>
</feature>
<reference evidence="8 9" key="1">
    <citation type="submission" date="2011-10" db="EMBL/GenBank/DDBJ databases">
        <title>The Genome Sequence of Lachnospiraceae bacterium ACC2.</title>
        <authorList>
            <consortium name="The Broad Institute Genome Sequencing Platform"/>
            <person name="Earl A."/>
            <person name="Ward D."/>
            <person name="Feldgarden M."/>
            <person name="Gevers D."/>
            <person name="Sizova M."/>
            <person name="Hazen A."/>
            <person name="Epstein S."/>
            <person name="Young S.K."/>
            <person name="Zeng Q."/>
            <person name="Gargeya S."/>
            <person name="Fitzgerald M."/>
            <person name="Haas B."/>
            <person name="Abouelleil A."/>
            <person name="Alvarado L."/>
            <person name="Arachchi H.M."/>
            <person name="Berlin A."/>
            <person name="Brown A."/>
            <person name="Chapman S.B."/>
            <person name="Chen Z."/>
            <person name="Dunbar C."/>
            <person name="Freedman E."/>
            <person name="Gearin G."/>
            <person name="Goldberg J."/>
            <person name="Griggs A."/>
            <person name="Gujja S."/>
            <person name="Heiman D."/>
            <person name="Howarth C."/>
            <person name="Larson L."/>
            <person name="Lui A."/>
            <person name="MacDonald P.J.P."/>
            <person name="Montmayeur A."/>
            <person name="Murphy C."/>
            <person name="Neiman D."/>
            <person name="Pearson M."/>
            <person name="Priest M."/>
            <person name="Roberts A."/>
            <person name="Saif S."/>
            <person name="Shea T."/>
            <person name="Shenoy N."/>
            <person name="Sisk P."/>
            <person name="Stolte C."/>
            <person name="Sykes S."/>
            <person name="Wortman J."/>
            <person name="Nusbaum C."/>
            <person name="Birren B."/>
        </authorList>
    </citation>
    <scope>NUCLEOTIDE SEQUENCE [LARGE SCALE GENOMIC DNA]</scope>
    <source>
        <strain evidence="8 9">ACC2</strain>
    </source>
</reference>
<feature type="active site" evidence="6">
    <location>
        <position position="313"/>
    </location>
</feature>
<dbReference type="HAMAP" id="MF_00220_B">
    <property type="entry name" value="PyrC_classI_B"/>
    <property type="match status" value="1"/>
</dbReference>
<dbReference type="GO" id="GO:0004151">
    <property type="term" value="F:dihydroorotase activity"/>
    <property type="evidence" value="ECO:0007669"/>
    <property type="project" value="UniProtKB-UniRule"/>
</dbReference>
<feature type="binding site" evidence="6">
    <location>
        <position position="69"/>
    </location>
    <ligand>
        <name>Zn(2+)</name>
        <dbReference type="ChEBI" id="CHEBI:29105"/>
        <label>1</label>
    </ligand>
</feature>
<accession>A0AA36Y5Y2</accession>
<keyword evidence="9" id="KW-1185">Reference proteome</keyword>
<dbReference type="InterPro" id="IPR006680">
    <property type="entry name" value="Amidohydro-rel"/>
</dbReference>
<dbReference type="SUPFAM" id="SSF51338">
    <property type="entry name" value="Composite domain of metallo-dependent hydrolases"/>
    <property type="match status" value="1"/>
</dbReference>
<dbReference type="Gene3D" id="2.30.40.10">
    <property type="entry name" value="Urease, subunit C, domain 1"/>
    <property type="match status" value="1"/>
</dbReference>
<dbReference type="InterPro" id="IPR002195">
    <property type="entry name" value="Dihydroorotase_CS"/>
</dbReference>
<evidence type="ECO:0000256" key="5">
    <source>
        <dbReference type="ARBA" id="ARBA00022975"/>
    </source>
</evidence>
<feature type="binding site" evidence="6">
    <location>
        <position position="187"/>
    </location>
    <ligand>
        <name>Zn(2+)</name>
        <dbReference type="ChEBI" id="CHEBI:29105"/>
        <label>2</label>
    </ligand>
</feature>
<protein>
    <recommendedName>
        <fullName evidence="6">Dihydroorotase</fullName>
        <shortName evidence="6">DHOase</shortName>
        <ecNumber evidence="6">3.5.2.3</ecNumber>
    </recommendedName>
</protein>
<evidence type="ECO:0000256" key="3">
    <source>
        <dbReference type="ARBA" id="ARBA00022723"/>
    </source>
</evidence>
<feature type="binding site" evidence="6">
    <location>
        <begin position="71"/>
        <end position="73"/>
    </location>
    <ligand>
        <name>substrate</name>
    </ligand>
</feature>
<evidence type="ECO:0000256" key="2">
    <source>
        <dbReference type="ARBA" id="ARBA00010286"/>
    </source>
</evidence>
<dbReference type="AlphaFoldDB" id="A0AA36Y5Y2"/>
<feature type="binding site" evidence="6">
    <location>
        <position position="286"/>
    </location>
    <ligand>
        <name>substrate</name>
    </ligand>
</feature>
<feature type="binding site" evidence="6">
    <location>
        <position position="71"/>
    </location>
    <ligand>
        <name>Zn(2+)</name>
        <dbReference type="ChEBI" id="CHEBI:29105"/>
        <label>1</label>
    </ligand>
</feature>
<keyword evidence="5 6" id="KW-0665">Pyrimidine biosynthesis</keyword>
<dbReference type="GO" id="GO:0006145">
    <property type="term" value="P:purine nucleobase catabolic process"/>
    <property type="evidence" value="ECO:0007669"/>
    <property type="project" value="TreeGrafter"/>
</dbReference>
<comment type="cofactor">
    <cofactor evidence="6">
        <name>Zn(2+)</name>
        <dbReference type="ChEBI" id="CHEBI:29105"/>
    </cofactor>
    <text evidence="6">Binds 2 Zn(2+) ions per subunit.</text>
</comment>
<evidence type="ECO:0000256" key="6">
    <source>
        <dbReference type="HAMAP-Rule" id="MF_00220"/>
    </source>
</evidence>
<dbReference type="GO" id="GO:0004038">
    <property type="term" value="F:allantoinase activity"/>
    <property type="evidence" value="ECO:0007669"/>
    <property type="project" value="TreeGrafter"/>
</dbReference>
<dbReference type="Proteomes" id="UP000018466">
    <property type="component" value="Unassembled WGS sequence"/>
</dbReference>
<dbReference type="InterPro" id="IPR011059">
    <property type="entry name" value="Metal-dep_hydrolase_composite"/>
</dbReference>
<keyword evidence="3 6" id="KW-0479">Metal-binding</keyword>
<dbReference type="RefSeq" id="WP_009532911.1">
    <property type="nucleotide sequence ID" value="NZ_JH590862.1"/>
</dbReference>
<dbReference type="GO" id="GO:0008270">
    <property type="term" value="F:zinc ion binding"/>
    <property type="evidence" value="ECO:0007669"/>
    <property type="project" value="UniProtKB-UniRule"/>
</dbReference>
<dbReference type="PANTHER" id="PTHR43668">
    <property type="entry name" value="ALLANTOINASE"/>
    <property type="match status" value="1"/>
</dbReference>
<name>A0AA36Y5Y2_9FIRM</name>
<dbReference type="PROSITE" id="PS00483">
    <property type="entry name" value="DIHYDROOROTASE_2"/>
    <property type="match status" value="1"/>
</dbReference>
<evidence type="ECO:0000256" key="4">
    <source>
        <dbReference type="ARBA" id="ARBA00022801"/>
    </source>
</evidence>
<dbReference type="CDD" id="cd01317">
    <property type="entry name" value="DHOase_IIa"/>
    <property type="match status" value="1"/>
</dbReference>
<dbReference type="GeneID" id="86940835"/>
<gene>
    <name evidence="6" type="primary">pyrC</name>
    <name evidence="8" type="ORF">HMPREF9623_01078</name>
</gene>
<proteinExistence type="inferred from homology"/>
<dbReference type="InterPro" id="IPR032466">
    <property type="entry name" value="Metal_Hydrolase"/>
</dbReference>
<dbReference type="SUPFAM" id="SSF51556">
    <property type="entry name" value="Metallo-dependent hydrolases"/>
    <property type="match status" value="1"/>
</dbReference>